<protein>
    <submittedName>
        <fullName evidence="2">Methyltransferase type 12</fullName>
    </submittedName>
</protein>
<dbReference type="RefSeq" id="WP_062952648.1">
    <property type="nucleotide sequence ID" value="NZ_LPVY01000021.1"/>
</dbReference>
<dbReference type="Pfam" id="PF08242">
    <property type="entry name" value="Methyltransf_12"/>
    <property type="match status" value="1"/>
</dbReference>
<name>A0A154L241_9PROT</name>
<gene>
    <name evidence="2" type="ORF">AUP42_03650</name>
</gene>
<dbReference type="Proteomes" id="UP000076335">
    <property type="component" value="Unassembled WGS sequence"/>
</dbReference>
<dbReference type="EMBL" id="LPVY01000021">
    <property type="protein sequence ID" value="KZB62068.1"/>
    <property type="molecule type" value="Genomic_DNA"/>
</dbReference>
<dbReference type="GO" id="GO:0032259">
    <property type="term" value="P:methylation"/>
    <property type="evidence" value="ECO:0007669"/>
    <property type="project" value="UniProtKB-KW"/>
</dbReference>
<evidence type="ECO:0000313" key="3">
    <source>
        <dbReference type="Proteomes" id="UP000076335"/>
    </source>
</evidence>
<dbReference type="GO" id="GO:0008168">
    <property type="term" value="F:methyltransferase activity"/>
    <property type="evidence" value="ECO:0007669"/>
    <property type="project" value="UniProtKB-KW"/>
</dbReference>
<sequence length="207" mass="22520">MDQDTKFWDKAAAKYARKPVRNQTAYGETLDRTRHYLTLDQNVLEIGCGTGSTALLLAPSVGHITATDLSPAMITIAQDKLADGNHSNVLFQAARLSDGSLAGQAFDAVLAFNVLHLVRDIPAEIRTIHRLLKPGGFFISKTGCIGEAGRFLAILIAVMRKLGFAPFVNSLRYGELDAMIACEGFEIIETGLYPASDHARFVVARKL</sequence>
<accession>A0A154L241</accession>
<organism evidence="2 3">
    <name type="scientific">Thalassospira lucentensis</name>
    <dbReference type="NCBI Taxonomy" id="168935"/>
    <lineage>
        <taxon>Bacteria</taxon>
        <taxon>Pseudomonadati</taxon>
        <taxon>Pseudomonadota</taxon>
        <taxon>Alphaproteobacteria</taxon>
        <taxon>Rhodospirillales</taxon>
        <taxon>Thalassospiraceae</taxon>
        <taxon>Thalassospira</taxon>
    </lineage>
</organism>
<dbReference type="OrthoDB" id="5642573at2"/>
<dbReference type="InterPro" id="IPR013217">
    <property type="entry name" value="Methyltransf_12"/>
</dbReference>
<dbReference type="CDD" id="cd02440">
    <property type="entry name" value="AdoMet_MTases"/>
    <property type="match status" value="1"/>
</dbReference>
<dbReference type="InterPro" id="IPR029063">
    <property type="entry name" value="SAM-dependent_MTases_sf"/>
</dbReference>
<dbReference type="InterPro" id="IPR050508">
    <property type="entry name" value="Methyltransf_Superfamily"/>
</dbReference>
<dbReference type="SUPFAM" id="SSF53335">
    <property type="entry name" value="S-adenosyl-L-methionine-dependent methyltransferases"/>
    <property type="match status" value="1"/>
</dbReference>
<proteinExistence type="predicted"/>
<feature type="domain" description="Methyltransferase type 12" evidence="1">
    <location>
        <begin position="44"/>
        <end position="138"/>
    </location>
</feature>
<dbReference type="AlphaFoldDB" id="A0A154L241"/>
<reference evidence="2 3" key="1">
    <citation type="submission" date="2015-12" db="EMBL/GenBank/DDBJ databases">
        <title>Genome sequence of Thalassospira lucentensis MCCC 1A02072.</title>
        <authorList>
            <person name="Lu L."/>
            <person name="Lai Q."/>
            <person name="Shao Z."/>
            <person name="Qian P."/>
        </authorList>
    </citation>
    <scope>NUCLEOTIDE SEQUENCE [LARGE SCALE GENOMIC DNA]</scope>
    <source>
        <strain evidence="2 3">MCCC 1A02072</strain>
    </source>
</reference>
<evidence type="ECO:0000259" key="1">
    <source>
        <dbReference type="Pfam" id="PF08242"/>
    </source>
</evidence>
<dbReference type="Gene3D" id="3.40.50.150">
    <property type="entry name" value="Vaccinia Virus protein VP39"/>
    <property type="match status" value="1"/>
</dbReference>
<comment type="caution">
    <text evidence="2">The sequence shown here is derived from an EMBL/GenBank/DDBJ whole genome shotgun (WGS) entry which is preliminary data.</text>
</comment>
<evidence type="ECO:0000313" key="2">
    <source>
        <dbReference type="EMBL" id="KZB62068.1"/>
    </source>
</evidence>
<keyword evidence="2" id="KW-0808">Transferase</keyword>
<dbReference type="PANTHER" id="PTHR42912">
    <property type="entry name" value="METHYLTRANSFERASE"/>
    <property type="match status" value="1"/>
</dbReference>
<keyword evidence="2" id="KW-0489">Methyltransferase</keyword>